<dbReference type="GO" id="GO:0051087">
    <property type="term" value="F:protein-folding chaperone binding"/>
    <property type="evidence" value="ECO:0007669"/>
    <property type="project" value="InterPro"/>
</dbReference>
<sequence length="195" mass="21460">MNKEPNVSAENSEQDPSQDTPQASANPQAAEAGASTDAFFATGDAEIDQLKQDLVDAEKRVLLAQADLENFRKRMRREREEELKYANVPLLTDLLPVVDNLQRGIESAAQGEQGSGLLDGIKMVEKHLLETMKKRGCEPIPAMGEPFDPNLHEAIMQQPSADAEPGTIIHVTQVGYKLYDRVIRPSQVIVSKAPE</sequence>
<evidence type="ECO:0000256" key="5">
    <source>
        <dbReference type="ARBA" id="ARBA00023016"/>
    </source>
</evidence>
<feature type="compositionally biased region" description="Polar residues" evidence="14">
    <location>
        <begin position="8"/>
        <end position="27"/>
    </location>
</feature>
<comment type="subcellular location">
    <subcellularLocation>
        <location evidence="1 10">Cytoplasm</location>
    </subcellularLocation>
</comment>
<evidence type="ECO:0000313" key="16">
    <source>
        <dbReference type="Proteomes" id="UP000237819"/>
    </source>
</evidence>
<dbReference type="InterPro" id="IPR013805">
    <property type="entry name" value="GrpE_CC"/>
</dbReference>
<dbReference type="PANTHER" id="PTHR21237:SF23">
    <property type="entry name" value="GRPE PROTEIN HOMOLOG, MITOCHONDRIAL"/>
    <property type="match status" value="1"/>
</dbReference>
<dbReference type="CDD" id="cd00446">
    <property type="entry name" value="GrpE"/>
    <property type="match status" value="1"/>
</dbReference>
<feature type="region of interest" description="Disordered" evidence="14">
    <location>
        <begin position="1"/>
        <end position="37"/>
    </location>
</feature>
<dbReference type="HAMAP" id="MF_01151">
    <property type="entry name" value="GrpE"/>
    <property type="match status" value="1"/>
</dbReference>
<evidence type="ECO:0000256" key="13">
    <source>
        <dbReference type="SAM" id="Coils"/>
    </source>
</evidence>
<evidence type="ECO:0000256" key="8">
    <source>
        <dbReference type="ARBA" id="ARBA00072274"/>
    </source>
</evidence>
<dbReference type="Gene3D" id="2.30.22.10">
    <property type="entry name" value="Head domain of nucleotide exchange factor GrpE"/>
    <property type="match status" value="1"/>
</dbReference>
<proteinExistence type="inferred from homology"/>
<dbReference type="Gene3D" id="3.90.20.20">
    <property type="match status" value="1"/>
</dbReference>
<evidence type="ECO:0000256" key="9">
    <source>
        <dbReference type="ARBA" id="ARBA00076414"/>
    </source>
</evidence>
<evidence type="ECO:0000256" key="12">
    <source>
        <dbReference type="RuleBase" id="RU004478"/>
    </source>
</evidence>
<keyword evidence="6 10" id="KW-0143">Chaperone</keyword>
<accession>A0A2S8GCJ9</accession>
<dbReference type="InterPro" id="IPR000740">
    <property type="entry name" value="GrpE"/>
</dbReference>
<reference evidence="15 16" key="1">
    <citation type="submission" date="2018-02" db="EMBL/GenBank/DDBJ databases">
        <title>Comparative genomes isolates from brazilian mangrove.</title>
        <authorList>
            <person name="Araujo J.E."/>
            <person name="Taketani R.G."/>
            <person name="Silva M.C.P."/>
            <person name="Loureco M.V."/>
            <person name="Andreote F.D."/>
        </authorList>
    </citation>
    <scope>NUCLEOTIDE SEQUENCE [LARGE SCALE GENOMIC DNA]</scope>
    <source>
        <strain evidence="15 16">Nap-Phe MGV</strain>
    </source>
</reference>
<protein>
    <recommendedName>
        <fullName evidence="8 10">Protein GrpE</fullName>
    </recommendedName>
    <alternativeName>
        <fullName evidence="9 10">HSP-70 cofactor</fullName>
    </alternativeName>
</protein>
<dbReference type="EMBL" id="PUHZ01000025">
    <property type="protein sequence ID" value="PQO42192.1"/>
    <property type="molecule type" value="Genomic_DNA"/>
</dbReference>
<dbReference type="SUPFAM" id="SSF58014">
    <property type="entry name" value="Coiled-coil domain of nucleotide exchange factor GrpE"/>
    <property type="match status" value="1"/>
</dbReference>
<comment type="function">
    <text evidence="7 10 11">Participates actively in the response to hyperosmotic and heat shock by preventing the aggregation of stress-denatured proteins, in association with DnaK and GrpE. It is the nucleotide exchange factor for DnaK and may function as a thermosensor. Unfolded proteins bind initially to DnaJ; upon interaction with the DnaJ-bound protein, DnaK hydrolyzes its bound ATP, resulting in the formation of a stable complex. GrpE releases ADP from DnaK; ATP binding to DnaK triggers the release of the substrate protein, thus completing the reaction cycle. Several rounds of ATP-dependent interactions between DnaJ, DnaK and GrpE are required for fully efficient folding.</text>
</comment>
<dbReference type="NCBIfam" id="NF010738">
    <property type="entry name" value="PRK14140.1"/>
    <property type="match status" value="1"/>
</dbReference>
<feature type="coiled-coil region" evidence="13">
    <location>
        <begin position="40"/>
        <end position="81"/>
    </location>
</feature>
<dbReference type="PROSITE" id="PS01071">
    <property type="entry name" value="GRPE"/>
    <property type="match status" value="1"/>
</dbReference>
<dbReference type="GO" id="GO:0000774">
    <property type="term" value="F:adenyl-nucleotide exchange factor activity"/>
    <property type="evidence" value="ECO:0007669"/>
    <property type="project" value="InterPro"/>
</dbReference>
<evidence type="ECO:0000256" key="11">
    <source>
        <dbReference type="RuleBase" id="RU000639"/>
    </source>
</evidence>
<evidence type="ECO:0000256" key="3">
    <source>
        <dbReference type="ARBA" id="ARBA00011738"/>
    </source>
</evidence>
<dbReference type="GO" id="GO:0005737">
    <property type="term" value="C:cytoplasm"/>
    <property type="evidence" value="ECO:0007669"/>
    <property type="project" value="UniProtKB-SubCell"/>
</dbReference>
<evidence type="ECO:0000256" key="1">
    <source>
        <dbReference type="ARBA" id="ARBA00004496"/>
    </source>
</evidence>
<keyword evidence="4 10" id="KW-0963">Cytoplasm</keyword>
<evidence type="ECO:0000256" key="6">
    <source>
        <dbReference type="ARBA" id="ARBA00023186"/>
    </source>
</evidence>
<dbReference type="GO" id="GO:0051082">
    <property type="term" value="F:unfolded protein binding"/>
    <property type="evidence" value="ECO:0007669"/>
    <property type="project" value="TreeGrafter"/>
</dbReference>
<dbReference type="GO" id="GO:0006457">
    <property type="term" value="P:protein folding"/>
    <property type="evidence" value="ECO:0007669"/>
    <property type="project" value="InterPro"/>
</dbReference>
<dbReference type="SUPFAM" id="SSF51064">
    <property type="entry name" value="Head domain of nucleotide exchange factor GrpE"/>
    <property type="match status" value="1"/>
</dbReference>
<dbReference type="FunFam" id="2.30.22.10:FF:000001">
    <property type="entry name" value="Protein GrpE"/>
    <property type="match status" value="1"/>
</dbReference>
<dbReference type="Proteomes" id="UP000237819">
    <property type="component" value="Unassembled WGS sequence"/>
</dbReference>
<dbReference type="Pfam" id="PF01025">
    <property type="entry name" value="GrpE"/>
    <property type="match status" value="1"/>
</dbReference>
<keyword evidence="13" id="KW-0175">Coiled coil</keyword>
<name>A0A2S8GCJ9_9BACT</name>
<evidence type="ECO:0000256" key="10">
    <source>
        <dbReference type="HAMAP-Rule" id="MF_01151"/>
    </source>
</evidence>
<dbReference type="InterPro" id="IPR009012">
    <property type="entry name" value="GrpE_head"/>
</dbReference>
<comment type="similarity">
    <text evidence="2 10 12">Belongs to the GrpE family.</text>
</comment>
<keyword evidence="5 10" id="KW-0346">Stress response</keyword>
<dbReference type="PRINTS" id="PR00773">
    <property type="entry name" value="GRPEPROTEIN"/>
</dbReference>
<evidence type="ECO:0000256" key="4">
    <source>
        <dbReference type="ARBA" id="ARBA00022490"/>
    </source>
</evidence>
<evidence type="ECO:0000313" key="15">
    <source>
        <dbReference type="EMBL" id="PQO42192.1"/>
    </source>
</evidence>
<dbReference type="AlphaFoldDB" id="A0A2S8GCJ9"/>
<organism evidence="15 16">
    <name type="scientific">Blastopirellula marina</name>
    <dbReference type="NCBI Taxonomy" id="124"/>
    <lineage>
        <taxon>Bacteria</taxon>
        <taxon>Pseudomonadati</taxon>
        <taxon>Planctomycetota</taxon>
        <taxon>Planctomycetia</taxon>
        <taxon>Pirellulales</taxon>
        <taxon>Pirellulaceae</taxon>
        <taxon>Blastopirellula</taxon>
    </lineage>
</organism>
<evidence type="ECO:0000256" key="2">
    <source>
        <dbReference type="ARBA" id="ARBA00009054"/>
    </source>
</evidence>
<evidence type="ECO:0000256" key="7">
    <source>
        <dbReference type="ARBA" id="ARBA00053401"/>
    </source>
</evidence>
<dbReference type="PANTHER" id="PTHR21237">
    <property type="entry name" value="GRPE PROTEIN"/>
    <property type="match status" value="1"/>
</dbReference>
<dbReference type="GO" id="GO:0042803">
    <property type="term" value="F:protein homodimerization activity"/>
    <property type="evidence" value="ECO:0007669"/>
    <property type="project" value="InterPro"/>
</dbReference>
<evidence type="ECO:0000256" key="14">
    <source>
        <dbReference type="SAM" id="MobiDB-lite"/>
    </source>
</evidence>
<comment type="subunit">
    <text evidence="3 10">Homodimer.</text>
</comment>
<comment type="caution">
    <text evidence="15">The sequence shown here is derived from an EMBL/GenBank/DDBJ whole genome shotgun (WGS) entry which is preliminary data.</text>
</comment>
<gene>
    <name evidence="10" type="primary">grpE</name>
    <name evidence="15" type="ORF">C5Y93_28000</name>
</gene>